<dbReference type="STRING" id="331678.Cphamn1_0581"/>
<evidence type="ECO:0008006" key="2">
    <source>
        <dbReference type="Google" id="ProtNLM"/>
    </source>
</evidence>
<dbReference type="KEGG" id="cpb:Cphamn1_0581"/>
<sequence length="283" mass="31336">MIEKAGRLWGFTPDNGALLWKIMFLEPDLVVCENRFTGEMAASFTCLSLRSGKEILRDFTLGAGDHATNPEDRMTGLETTRSSLFYIHGYQRDSPEHAGLWAIDPLKGCVTWARPEVAFVAHLEEGMLVYSAGSFAGFPERNYMLLDALTGEDREVIGQDARRANALRAEAQDDAEMQNVLLPRSDLEGEMAIGNDDSSNAGLSGSIVREYIEHQGISVSVAHEKSKRGKGFDAGIRAFCDGKLLYQDTLAEGTIAPCMNYFLLRGVTLYYIRNMNELIAVHL</sequence>
<name>B3EMR2_CHLPB</name>
<reference evidence="1" key="1">
    <citation type="submission" date="2008-06" db="EMBL/GenBank/DDBJ databases">
        <title>Complete sequence of Chlorobium phaeobacteroides BS1.</title>
        <authorList>
            <consortium name="US DOE Joint Genome Institute"/>
            <person name="Lucas S."/>
            <person name="Copeland A."/>
            <person name="Lapidus A."/>
            <person name="Glavina del Rio T."/>
            <person name="Dalin E."/>
            <person name="Tice H."/>
            <person name="Bruce D."/>
            <person name="Goodwin L."/>
            <person name="Pitluck S."/>
            <person name="Schmutz J."/>
            <person name="Larimer F."/>
            <person name="Land M."/>
            <person name="Hauser L."/>
            <person name="Kyrpides N."/>
            <person name="Ovchinnikova G."/>
            <person name="Li T."/>
            <person name="Liu Z."/>
            <person name="Zhao F."/>
            <person name="Overmann J."/>
            <person name="Bryant D.A."/>
            <person name="Richardson P."/>
        </authorList>
    </citation>
    <scope>NUCLEOTIDE SEQUENCE [LARGE SCALE GENOMIC DNA]</scope>
    <source>
        <strain evidence="1">BS1</strain>
    </source>
</reference>
<evidence type="ECO:0000313" key="1">
    <source>
        <dbReference type="EMBL" id="ACE03540.1"/>
    </source>
</evidence>
<dbReference type="EMBL" id="CP001101">
    <property type="protein sequence ID" value="ACE03540.1"/>
    <property type="molecule type" value="Genomic_DNA"/>
</dbReference>
<gene>
    <name evidence="1" type="ordered locus">Cphamn1_0581</name>
</gene>
<protein>
    <recommendedName>
        <fullName evidence="2">DUF4905 domain-containing protein</fullName>
    </recommendedName>
</protein>
<accession>B3EMR2</accession>
<dbReference type="AlphaFoldDB" id="B3EMR2"/>
<organism evidence="1">
    <name type="scientific">Chlorobium phaeobacteroides (strain BS1)</name>
    <dbReference type="NCBI Taxonomy" id="331678"/>
    <lineage>
        <taxon>Bacteria</taxon>
        <taxon>Pseudomonadati</taxon>
        <taxon>Chlorobiota</taxon>
        <taxon>Chlorobiia</taxon>
        <taxon>Chlorobiales</taxon>
        <taxon>Chlorobiaceae</taxon>
        <taxon>Chlorobium/Pelodictyon group</taxon>
        <taxon>Chlorobium</taxon>
    </lineage>
</organism>
<dbReference type="eggNOG" id="ENOG50333G5">
    <property type="taxonomic scope" value="Bacteria"/>
</dbReference>
<dbReference type="OrthoDB" id="597091at2"/>
<proteinExistence type="predicted"/>
<dbReference type="HOGENOM" id="CLU_985878_0_0_10"/>